<evidence type="ECO:0000259" key="1">
    <source>
        <dbReference type="Pfam" id="PF03235"/>
    </source>
</evidence>
<protein>
    <recommendedName>
        <fullName evidence="1">GmrSD restriction endonucleases N-terminal domain-containing protein</fullName>
    </recommendedName>
</protein>
<dbReference type="AlphaFoldDB" id="A0A1N7S328"/>
<dbReference type="Pfam" id="PF03235">
    <property type="entry name" value="GmrSD_N"/>
    <property type="match status" value="1"/>
</dbReference>
<dbReference type="EMBL" id="CYGY02000030">
    <property type="protein sequence ID" value="SIT41698.1"/>
    <property type="molecule type" value="Genomic_DNA"/>
</dbReference>
<organism evidence="2 3">
    <name type="scientific">Paraburkholderia piptadeniae</name>
    <dbReference type="NCBI Taxonomy" id="1701573"/>
    <lineage>
        <taxon>Bacteria</taxon>
        <taxon>Pseudomonadati</taxon>
        <taxon>Pseudomonadota</taxon>
        <taxon>Betaproteobacteria</taxon>
        <taxon>Burkholderiales</taxon>
        <taxon>Burkholderiaceae</taxon>
        <taxon>Paraburkholderia</taxon>
    </lineage>
</organism>
<evidence type="ECO:0000313" key="3">
    <source>
        <dbReference type="Proteomes" id="UP000195569"/>
    </source>
</evidence>
<comment type="caution">
    <text evidence="2">The sequence shown here is derived from an EMBL/GenBank/DDBJ whole genome shotgun (WGS) entry which is preliminary data.</text>
</comment>
<proteinExistence type="predicted"/>
<name>A0A1N7S328_9BURK</name>
<feature type="domain" description="GmrSD restriction endonucleases N-terminal" evidence="1">
    <location>
        <begin position="108"/>
        <end position="266"/>
    </location>
</feature>
<sequence>MLAFVVRQGSAIAAMRHRGNAVISAATPHRLPANRRAISQLRADPTVWTRAVQFEIPNGASNVWSRIGELARNKGPNMTAQELTAELKDARRQVIADGYEMSFGEIATMYKSGELVIDPNYQRLYRWEESQRTRFIESLLLGIPIPPIFVFQRESGVWELIDGLQRVSTVLQLMGELRHPDQGLYPSLVLGGTNLLPGLAGMKWRSDNGDDDDVFSTALQLEIKRARVRVEIVRKESDEDAKYEVFQRLNTGGTKLSEQEVRNSVLVMLNTQFYNWLVHLTDRASFRATVQLTNTQRDEQQAVEIALRFIAYRQFPYQRGLDVNEYLDVAARHLVKLDGPTLEQERNLFEWTFDTLQQVAGDDVFKRWNGDRHLGAFSISAFDAITYGVSVNRIAITDLTDEERQEWLSRRVHDLWSDDTFQANSGSGVRGTTRLTNLLPYAVQFFRP</sequence>
<gene>
    <name evidence="2" type="ORF">BN2476_300135</name>
</gene>
<accession>A0A1N7S328</accession>
<keyword evidence="3" id="KW-1185">Reference proteome</keyword>
<dbReference type="Proteomes" id="UP000195569">
    <property type="component" value="Unassembled WGS sequence"/>
</dbReference>
<reference evidence="2" key="1">
    <citation type="submission" date="2016-12" db="EMBL/GenBank/DDBJ databases">
        <authorList>
            <person name="Moulin L."/>
        </authorList>
    </citation>
    <scope>NUCLEOTIDE SEQUENCE [LARGE SCALE GENOMIC DNA]</scope>
    <source>
        <strain evidence="2">STM 7183</strain>
    </source>
</reference>
<dbReference type="PANTHER" id="PTHR39639:SF1">
    <property type="entry name" value="DUF262 DOMAIN-CONTAINING PROTEIN"/>
    <property type="match status" value="1"/>
</dbReference>
<dbReference type="PANTHER" id="PTHR39639">
    <property type="entry name" value="CHROMOSOME 16, WHOLE GENOME SHOTGUN SEQUENCE"/>
    <property type="match status" value="1"/>
</dbReference>
<evidence type="ECO:0000313" key="2">
    <source>
        <dbReference type="EMBL" id="SIT41698.1"/>
    </source>
</evidence>
<dbReference type="InterPro" id="IPR004919">
    <property type="entry name" value="GmrSD_N"/>
</dbReference>